<feature type="transmembrane region" description="Helical" evidence="7">
    <location>
        <begin position="116"/>
        <end position="141"/>
    </location>
</feature>
<sequence>MGSKRSRRVKESFSDRIFLLLIYAFLGVFCFTTVYPFWHVMMYSFSNSKAAMSGGLFFRPRNFDLLAYKMIFRTSQIFVAYRNTILRTLVGTSLSMVLSVLTAYPLSKKRLRGRSWISMLVFFTMLFNGGMIPTYLIVQAYGLIDTFWALVLPLAMNAYNMFILRNYFKTIPDSLEESAFIDGADSFTILWKIIIPVSTPALAAVTMFYGVNNWNAYLDGILYINSTSLEILQVYLRKLLASTGTLNSLSGITGLAEAASLSEESMKMATIAVSIFPVLVVYPFIQRYYTSGITAGAVKE</sequence>
<keyword evidence="9" id="KW-0762">Sugar transport</keyword>
<evidence type="ECO:0000313" key="10">
    <source>
        <dbReference type="Proteomes" id="UP000005632"/>
    </source>
</evidence>
<keyword evidence="5 7" id="KW-1133">Transmembrane helix</keyword>
<evidence type="ECO:0000259" key="8">
    <source>
        <dbReference type="PROSITE" id="PS50928"/>
    </source>
</evidence>
<dbReference type="HOGENOM" id="CLU_016047_1_0_12"/>
<evidence type="ECO:0000256" key="4">
    <source>
        <dbReference type="ARBA" id="ARBA00022692"/>
    </source>
</evidence>
<dbReference type="PANTHER" id="PTHR43744">
    <property type="entry name" value="ABC TRANSPORTER PERMEASE PROTEIN MG189-RELATED-RELATED"/>
    <property type="match status" value="1"/>
</dbReference>
<feature type="transmembrane region" description="Helical" evidence="7">
    <location>
        <begin position="20"/>
        <end position="38"/>
    </location>
</feature>
<comment type="subcellular location">
    <subcellularLocation>
        <location evidence="1 7">Cell membrane</location>
        <topology evidence="1 7">Multi-pass membrane protein</topology>
    </subcellularLocation>
</comment>
<comment type="similarity">
    <text evidence="7">Belongs to the binding-protein-dependent transport system permease family.</text>
</comment>
<dbReference type="InterPro" id="IPR000515">
    <property type="entry name" value="MetI-like"/>
</dbReference>
<dbReference type="GO" id="GO:0005886">
    <property type="term" value="C:plasma membrane"/>
    <property type="evidence" value="ECO:0007669"/>
    <property type="project" value="UniProtKB-SubCell"/>
</dbReference>
<evidence type="ECO:0000256" key="5">
    <source>
        <dbReference type="ARBA" id="ARBA00022989"/>
    </source>
</evidence>
<evidence type="ECO:0000313" key="9">
    <source>
        <dbReference type="EMBL" id="AEV29400.1"/>
    </source>
</evidence>
<dbReference type="Pfam" id="PF00528">
    <property type="entry name" value="BPD_transp_1"/>
    <property type="match status" value="1"/>
</dbReference>
<dbReference type="AlphaFoldDB" id="G8QWA2"/>
<evidence type="ECO:0000256" key="6">
    <source>
        <dbReference type="ARBA" id="ARBA00023136"/>
    </source>
</evidence>
<feature type="transmembrane region" description="Helical" evidence="7">
    <location>
        <begin position="189"/>
        <end position="211"/>
    </location>
</feature>
<keyword evidence="10" id="KW-1185">Reference proteome</keyword>
<feature type="transmembrane region" description="Helical" evidence="7">
    <location>
        <begin position="85"/>
        <end position="104"/>
    </location>
</feature>
<dbReference type="CDD" id="cd06261">
    <property type="entry name" value="TM_PBP2"/>
    <property type="match status" value="1"/>
</dbReference>
<dbReference type="PANTHER" id="PTHR43744:SF9">
    <property type="entry name" value="POLYGALACTURONAN_RHAMNOGALACTURONAN TRANSPORT SYSTEM PERMEASE PROTEIN YTCP"/>
    <property type="match status" value="1"/>
</dbReference>
<protein>
    <submittedName>
        <fullName evidence="9">ABC-type sugar transport system, permease component</fullName>
    </submittedName>
</protein>
<dbReference type="GO" id="GO:0055085">
    <property type="term" value="P:transmembrane transport"/>
    <property type="evidence" value="ECO:0007669"/>
    <property type="project" value="InterPro"/>
</dbReference>
<dbReference type="RefSeq" id="WP_014270248.1">
    <property type="nucleotide sequence ID" value="NC_016633.1"/>
</dbReference>
<feature type="domain" description="ABC transmembrane type-1" evidence="8">
    <location>
        <begin position="81"/>
        <end position="285"/>
    </location>
</feature>
<accession>G8QWA2</accession>
<keyword evidence="2 7" id="KW-0813">Transport</keyword>
<keyword evidence="3" id="KW-1003">Cell membrane</keyword>
<keyword evidence="4 7" id="KW-0812">Transmembrane</keyword>
<dbReference type="SUPFAM" id="SSF161098">
    <property type="entry name" value="MetI-like"/>
    <property type="match status" value="1"/>
</dbReference>
<feature type="transmembrane region" description="Helical" evidence="7">
    <location>
        <begin position="268"/>
        <end position="285"/>
    </location>
</feature>
<evidence type="ECO:0000256" key="3">
    <source>
        <dbReference type="ARBA" id="ARBA00022475"/>
    </source>
</evidence>
<dbReference type="EMBL" id="CP003155">
    <property type="protein sequence ID" value="AEV29400.1"/>
    <property type="molecule type" value="Genomic_DNA"/>
</dbReference>
<reference evidence="9 10" key="1">
    <citation type="submission" date="2011-11" db="EMBL/GenBank/DDBJ databases">
        <title>Complete sequence of Spirochaeta sp. grapes.</title>
        <authorList>
            <consortium name="US DOE Joint Genome Institute"/>
            <person name="Lucas S."/>
            <person name="Han J."/>
            <person name="Lapidus A."/>
            <person name="Cheng J.-F."/>
            <person name="Goodwin L."/>
            <person name="Pitluck S."/>
            <person name="Peters L."/>
            <person name="Ovchinnikova G."/>
            <person name="Munk A.C."/>
            <person name="Detter J.C."/>
            <person name="Han C."/>
            <person name="Tapia R."/>
            <person name="Land M."/>
            <person name="Hauser L."/>
            <person name="Kyrpides N."/>
            <person name="Ivanova N."/>
            <person name="Pagani I."/>
            <person name="Ritalahtilisa K."/>
            <person name="Loeffler F."/>
            <person name="Woyke T."/>
        </authorList>
    </citation>
    <scope>NUCLEOTIDE SEQUENCE [LARGE SCALE GENOMIC DNA]</scope>
    <source>
        <strain evidence="10">ATCC BAA-1885 / DSM 22778 / Grapes</strain>
    </source>
</reference>
<keyword evidence="6 7" id="KW-0472">Membrane</keyword>
<dbReference type="eggNOG" id="COG0395">
    <property type="taxonomic scope" value="Bacteria"/>
</dbReference>
<dbReference type="Proteomes" id="UP000005632">
    <property type="component" value="Chromosome"/>
</dbReference>
<organism evidence="9 10">
    <name type="scientific">Sphaerochaeta pleomorpha (strain ATCC BAA-1885 / DSM 22778 / Grapes)</name>
    <dbReference type="NCBI Taxonomy" id="158190"/>
    <lineage>
        <taxon>Bacteria</taxon>
        <taxon>Pseudomonadati</taxon>
        <taxon>Spirochaetota</taxon>
        <taxon>Spirochaetia</taxon>
        <taxon>Spirochaetales</taxon>
        <taxon>Sphaerochaetaceae</taxon>
        <taxon>Sphaerochaeta</taxon>
    </lineage>
</organism>
<evidence type="ECO:0000256" key="1">
    <source>
        <dbReference type="ARBA" id="ARBA00004651"/>
    </source>
</evidence>
<dbReference type="PROSITE" id="PS50928">
    <property type="entry name" value="ABC_TM1"/>
    <property type="match status" value="1"/>
</dbReference>
<dbReference type="InterPro" id="IPR035906">
    <property type="entry name" value="MetI-like_sf"/>
</dbReference>
<proteinExistence type="inferred from homology"/>
<dbReference type="KEGG" id="sgp:SpiGrapes_1593"/>
<feature type="transmembrane region" description="Helical" evidence="7">
    <location>
        <begin position="147"/>
        <end position="168"/>
    </location>
</feature>
<gene>
    <name evidence="9" type="ordered locus">SpiGrapes_1593</name>
</gene>
<name>G8QWA2_SPHPG</name>
<evidence type="ECO:0000256" key="2">
    <source>
        <dbReference type="ARBA" id="ARBA00022448"/>
    </source>
</evidence>
<dbReference type="STRING" id="158190.SpiGrapes_1593"/>
<evidence type="ECO:0000256" key="7">
    <source>
        <dbReference type="RuleBase" id="RU363032"/>
    </source>
</evidence>
<dbReference type="Gene3D" id="1.10.3720.10">
    <property type="entry name" value="MetI-like"/>
    <property type="match status" value="1"/>
</dbReference>